<comment type="caution">
    <text evidence="1">The sequence shown here is derived from an EMBL/GenBank/DDBJ whole genome shotgun (WGS) entry which is preliminary data.</text>
</comment>
<name>A0AAX2CFC0_9BACI</name>
<sequence length="437" mass="51028">MFLIHFHKVGEIVNSLEFQYYKRYSKDRYNMTHLTHLTPFIKKQYFSGGTRVNLEKETELNTILKQIIKNTLKINRFDILSRYQEHNHSPSTRNMHSCQLLFWVNSKVLFYDLYEDELFLVNDHIIGNNFSMDKIYIIGFSDLLNISRYYSEFALYLSILDAGHVLFNVKNTLNLLGNKYGCYKSFNVTEVLKQLDIPLDSSYASFLVEMDRPNGELEIEVDVKQKRIATLKTFNELKPTAYVSQLLEHFKLKEIGSFIPMHDEIGFSYNKVRNSAHTMVGNFNISEQFDKLNAREAVLSIGRVKNCITNPEINFCIVEKEKITFDNGSNQNISVDFSKILYNDHEFFDLQTYSKVVVCYSNEKLIKKDGLISTIISAGELMQAFCLHSAEKGYAFRPMKNHNDEYLKEILELDNTWEINYIGVLCNSPVTQIREYL</sequence>
<dbReference type="Proteomes" id="UP000242164">
    <property type="component" value="Unassembled WGS sequence"/>
</dbReference>
<dbReference type="AlphaFoldDB" id="A0AAX2CFC0"/>
<evidence type="ECO:0000313" key="2">
    <source>
        <dbReference type="Proteomes" id="UP000242164"/>
    </source>
</evidence>
<evidence type="ECO:0000313" key="1">
    <source>
        <dbReference type="EMBL" id="SCL89663.1"/>
    </source>
</evidence>
<dbReference type="EMBL" id="FMIK01000021">
    <property type="protein sequence ID" value="SCL89663.1"/>
    <property type="molecule type" value="Genomic_DNA"/>
</dbReference>
<organism evidence="1 2">
    <name type="scientific">Bacillus cytotoxicus</name>
    <dbReference type="NCBI Taxonomy" id="580165"/>
    <lineage>
        <taxon>Bacteria</taxon>
        <taxon>Bacillati</taxon>
        <taxon>Bacillota</taxon>
        <taxon>Bacilli</taxon>
        <taxon>Bacillales</taxon>
        <taxon>Bacillaceae</taxon>
        <taxon>Bacillus</taxon>
        <taxon>Bacillus cereus group</taxon>
    </lineage>
</organism>
<protein>
    <submittedName>
        <fullName evidence="1">Uncharacterized protein</fullName>
    </submittedName>
</protein>
<gene>
    <name evidence="1" type="ORF">BCB44BAC_01581</name>
</gene>
<reference evidence="1 2" key="1">
    <citation type="submission" date="2016-08" db="EMBL/GenBank/DDBJ databases">
        <authorList>
            <person name="Loux V."/>
            <person name="Rue O."/>
        </authorList>
    </citation>
    <scope>NUCLEOTIDE SEQUENCE [LARGE SCALE GENOMIC DNA]</scope>
    <source>
        <strain evidence="1 2">AFSSA_08CEB44bac</strain>
    </source>
</reference>
<proteinExistence type="predicted"/>
<accession>A0AAX2CFC0</accession>